<proteinExistence type="inferred from homology"/>
<evidence type="ECO:0000313" key="6">
    <source>
        <dbReference type="Proteomes" id="UP000001296"/>
    </source>
</evidence>
<evidence type="ECO:0000313" key="5">
    <source>
        <dbReference type="EMBL" id="ADN01781.1"/>
    </source>
</evidence>
<dbReference type="GO" id="GO:0030288">
    <property type="term" value="C:outer membrane-bounded periplasmic space"/>
    <property type="evidence" value="ECO:0007669"/>
    <property type="project" value="TreeGrafter"/>
</dbReference>
<organism evidence="5 6">
    <name type="scientific">Winmispira thermophila (strain ATCC 49972 / DSM 6192 / RI 19.B1)</name>
    <name type="common">Spirochaeta thermophila</name>
    <dbReference type="NCBI Taxonomy" id="665571"/>
    <lineage>
        <taxon>Bacteria</taxon>
        <taxon>Pseudomonadati</taxon>
        <taxon>Spirochaetota</taxon>
        <taxon>Spirochaetia</taxon>
        <taxon>Winmispirales</taxon>
        <taxon>Winmispiraceae</taxon>
        <taxon>Winmispira</taxon>
    </lineage>
</organism>
<dbReference type="InterPro" id="IPR025997">
    <property type="entry name" value="SBP_2_dom"/>
</dbReference>
<dbReference type="InterPro" id="IPR028082">
    <property type="entry name" value="Peripla_BP_I"/>
</dbReference>
<feature type="chain" id="PRO_5003139719" evidence="3">
    <location>
        <begin position="23"/>
        <end position="341"/>
    </location>
</feature>
<evidence type="ECO:0000256" key="3">
    <source>
        <dbReference type="SAM" id="SignalP"/>
    </source>
</evidence>
<evidence type="ECO:0000259" key="4">
    <source>
        <dbReference type="Pfam" id="PF13407"/>
    </source>
</evidence>
<accession>E0RRZ4</accession>
<dbReference type="GO" id="GO:0030246">
    <property type="term" value="F:carbohydrate binding"/>
    <property type="evidence" value="ECO:0007669"/>
    <property type="project" value="TreeGrafter"/>
</dbReference>
<reference key="1">
    <citation type="submission" date="2009-08" db="EMBL/GenBank/DDBJ databases">
        <title>The genome sequence of Spirochaeta thermophila DSM6192.</title>
        <authorList>
            <person name="Angelov A."/>
            <person name="Mientus M."/>
            <person name="Wittenberg S."/>
            <person name="Lehmann R."/>
            <person name="Liesegang H."/>
            <person name="Daniel R."/>
            <person name="Liebl W."/>
        </authorList>
    </citation>
    <scope>NUCLEOTIDE SEQUENCE</scope>
    <source>
        <strain>DSM 6192</strain>
    </source>
</reference>
<dbReference type="PANTHER" id="PTHR30036">
    <property type="entry name" value="D-XYLOSE-BINDING PERIPLASMIC PROTEIN"/>
    <property type="match status" value="1"/>
</dbReference>
<dbReference type="eggNOG" id="COG1879">
    <property type="taxonomic scope" value="Bacteria"/>
</dbReference>
<dbReference type="PANTHER" id="PTHR30036:SF8">
    <property type="entry name" value="ABC-TYPE SUGAR TRANSPORT SYSTEM PERIPLASMIC COMPONENT-LIKE PROTEIN"/>
    <property type="match status" value="1"/>
</dbReference>
<dbReference type="Proteomes" id="UP000001296">
    <property type="component" value="Chromosome"/>
</dbReference>
<evidence type="ECO:0000256" key="1">
    <source>
        <dbReference type="ARBA" id="ARBA00004196"/>
    </source>
</evidence>
<comment type="similarity">
    <text evidence="2">Belongs to the bacterial solute-binding protein 2 family.</text>
</comment>
<dbReference type="GO" id="GO:0015762">
    <property type="term" value="P:rhamnose transmembrane transport"/>
    <property type="evidence" value="ECO:0007669"/>
    <property type="project" value="InterPro"/>
</dbReference>
<protein>
    <submittedName>
        <fullName evidence="5">Transporter</fullName>
    </submittedName>
</protein>
<evidence type="ECO:0000256" key="2">
    <source>
        <dbReference type="ARBA" id="ARBA00007639"/>
    </source>
</evidence>
<dbReference type="NCBIfam" id="TIGR02637">
    <property type="entry name" value="RhaS"/>
    <property type="match status" value="1"/>
</dbReference>
<dbReference type="HOGENOM" id="CLU_037628_3_0_12"/>
<dbReference type="RefSeq" id="WP_013313622.1">
    <property type="nucleotide sequence ID" value="NC_014484.1"/>
</dbReference>
<feature type="signal peptide" evidence="3">
    <location>
        <begin position="1"/>
        <end position="22"/>
    </location>
</feature>
<dbReference type="KEGG" id="sta:STHERM_c08320"/>
<reference evidence="5 6" key="2">
    <citation type="journal article" date="2010" name="J. Bacteriol.">
        <title>Genome sequence of the polysaccharide-degrading, thermophilic anaerobe Spirochaeta thermophila DSM 6192.</title>
        <authorList>
            <person name="Angelov A."/>
            <person name="Liebl S."/>
            <person name="Ballschmiter M."/>
            <person name="Bomeke M."/>
            <person name="Lehmann R."/>
            <person name="Liesegang H."/>
            <person name="Daniel R."/>
            <person name="Liebl W."/>
        </authorList>
    </citation>
    <scope>NUCLEOTIDE SEQUENCE [LARGE SCALE GENOMIC DNA]</scope>
    <source>
        <strain evidence="6">ATCC 49972 / DSM 6192 / RI 19.B1</strain>
    </source>
</reference>
<dbReference type="Gene3D" id="3.40.50.2300">
    <property type="match status" value="2"/>
</dbReference>
<dbReference type="InterPro" id="IPR050555">
    <property type="entry name" value="Bact_Solute-Bind_Prot2"/>
</dbReference>
<feature type="domain" description="Periplasmic binding protein" evidence="4">
    <location>
        <begin position="37"/>
        <end position="296"/>
    </location>
</feature>
<dbReference type="PaxDb" id="665571-STHERM_c08320"/>
<keyword evidence="3" id="KW-0732">Signal</keyword>
<dbReference type="AlphaFoldDB" id="E0RRZ4"/>
<sequence length="341" mass="36028">MKRLITVLVAMNLLTTALFASGAGEQAGAAAGKKLRIALVVKNLGNGFFEAARDGALEAAKELGDVEIIYQGPSSPTAEGQIEIIENLIATRVDGIAISANDPDALVPVLKKAMAQGIKVISFDSGVSEGGRILHLAPSDTELIGRSQVRLMGELIGWEGEIAILSATAQATNQNAWIEYMKKELAENPQAKNMKLVAVVYGDDLSDKSYREALGLFKSYPNLKGIIAPTTVGIAAAAKAIQDQGLTGKIQLTGLGLPSEMKAYILSGVCEKMALWNPIDLGYSSTYILYNLIKGKNTGAVGDVFSCGRMGEIKVGPGGVAVMGEPFVFTKDNIEKFAAMF</sequence>
<dbReference type="Pfam" id="PF13407">
    <property type="entry name" value="Peripla_BP_4"/>
    <property type="match status" value="1"/>
</dbReference>
<comment type="subcellular location">
    <subcellularLocation>
        <location evidence="1">Cell envelope</location>
    </subcellularLocation>
</comment>
<gene>
    <name evidence="5" type="ordered locus">STHERM_c08320</name>
</gene>
<dbReference type="SUPFAM" id="SSF53822">
    <property type="entry name" value="Periplasmic binding protein-like I"/>
    <property type="match status" value="1"/>
</dbReference>
<dbReference type="InterPro" id="IPR013459">
    <property type="entry name" value="RhaS"/>
</dbReference>
<dbReference type="CDD" id="cd20000">
    <property type="entry name" value="PBP1_ABC_rhamnose"/>
    <property type="match status" value="1"/>
</dbReference>
<dbReference type="EMBL" id="CP001698">
    <property type="protein sequence ID" value="ADN01781.1"/>
    <property type="molecule type" value="Genomic_DNA"/>
</dbReference>
<name>E0RRZ4_WINT6</name>